<evidence type="ECO:0000313" key="3">
    <source>
        <dbReference type="EMBL" id="EIT73384.1"/>
    </source>
</evidence>
<dbReference type="EMBL" id="AKHY01000201">
    <property type="protein sequence ID" value="EIT73384.1"/>
    <property type="molecule type" value="Genomic_DNA"/>
</dbReference>
<reference evidence="3 4" key="1">
    <citation type="journal article" date="2012" name="Eukaryot. Cell">
        <title>Draft genome sequence of Aspergillus oryzae strain 3.042.</title>
        <authorList>
            <person name="Zhao G."/>
            <person name="Yao Y."/>
            <person name="Qi W."/>
            <person name="Wang C."/>
            <person name="Hou L."/>
            <person name="Zeng B."/>
            <person name="Cao X."/>
        </authorList>
    </citation>
    <scope>NUCLEOTIDE SEQUENCE [LARGE SCALE GENOMIC DNA]</scope>
    <source>
        <strain evidence="3 4">3.042</strain>
    </source>
</reference>
<dbReference type="HOGENOM" id="CLU_1786465_0_0_1"/>
<dbReference type="AlphaFoldDB" id="I7ZN33"/>
<evidence type="ECO:0000313" key="4">
    <source>
        <dbReference type="Proteomes" id="UP000002812"/>
    </source>
</evidence>
<feature type="compositionally biased region" description="Pro residues" evidence="1">
    <location>
        <begin position="44"/>
        <end position="62"/>
    </location>
</feature>
<name>I7ZN33_ASPO3</name>
<accession>I7ZN33</accession>
<evidence type="ECO:0000256" key="2">
    <source>
        <dbReference type="SAM" id="SignalP"/>
    </source>
</evidence>
<feature type="chain" id="PRO_5003712655" evidence="2">
    <location>
        <begin position="19"/>
        <end position="145"/>
    </location>
</feature>
<proteinExistence type="predicted"/>
<comment type="caution">
    <text evidence="3">The sequence shown here is derived from an EMBL/GenBank/DDBJ whole genome shotgun (WGS) entry which is preliminary data.</text>
</comment>
<dbReference type="Proteomes" id="UP000002812">
    <property type="component" value="Unassembled WGS sequence"/>
</dbReference>
<feature type="compositionally biased region" description="Low complexity" evidence="1">
    <location>
        <begin position="91"/>
        <end position="100"/>
    </location>
</feature>
<feature type="signal peptide" evidence="2">
    <location>
        <begin position="1"/>
        <end position="18"/>
    </location>
</feature>
<reference evidence="4" key="2">
    <citation type="submission" date="2012-06" db="EMBL/GenBank/DDBJ databases">
        <title>Comparative genomic analyses of Aspergillus oryzae 3.042 and A. oryzae RIB40 for soy-sauce fermentation.</title>
        <authorList>
            <person name="Zhao G."/>
            <person name="Hou L."/>
            <person name="Wang C."/>
            <person name="Cao X."/>
        </authorList>
    </citation>
    <scope>NUCLEOTIDE SEQUENCE [LARGE SCALE GENOMIC DNA]</scope>
    <source>
        <strain evidence="4">3.042</strain>
    </source>
</reference>
<keyword evidence="2" id="KW-0732">Signal</keyword>
<feature type="region of interest" description="Disordered" evidence="1">
    <location>
        <begin position="28"/>
        <end position="106"/>
    </location>
</feature>
<organism evidence="3 4">
    <name type="scientific">Aspergillus oryzae (strain 3.042)</name>
    <name type="common">Yellow koji mold</name>
    <dbReference type="NCBI Taxonomy" id="1160506"/>
    <lineage>
        <taxon>Eukaryota</taxon>
        <taxon>Fungi</taxon>
        <taxon>Dikarya</taxon>
        <taxon>Ascomycota</taxon>
        <taxon>Pezizomycotina</taxon>
        <taxon>Eurotiomycetes</taxon>
        <taxon>Eurotiomycetidae</taxon>
        <taxon>Eurotiales</taxon>
        <taxon>Aspergillaceae</taxon>
        <taxon>Aspergillus</taxon>
        <taxon>Aspergillus subgen. Circumdati</taxon>
    </lineage>
</organism>
<evidence type="ECO:0000256" key="1">
    <source>
        <dbReference type="SAM" id="MobiDB-lite"/>
    </source>
</evidence>
<protein>
    <submittedName>
        <fullName evidence="3">Uncharacterized protein</fullName>
    </submittedName>
</protein>
<sequence length="145" mass="15633">MRIQSIALFLGLCTAVLAVPHKPHNARYMGKDWQESSSSTATPTPTPSPTPRPTPRPTPTTPPGDDDDSGEFPFPWPTEWPPIFDDFPDIGGNDDSSSGDVPDMSRAMSVFGRGRSRRMDSTLKTLFGLCGGGHFVLSSCPALKV</sequence>
<gene>
    <name evidence="3" type="ORF">Ao3042_10794</name>
</gene>
<dbReference type="OrthoDB" id="4503053at2759"/>